<keyword evidence="2" id="KW-1185">Reference proteome</keyword>
<evidence type="ECO:0000313" key="2">
    <source>
        <dbReference type="Proteomes" id="UP000294830"/>
    </source>
</evidence>
<organism evidence="1 2">
    <name type="scientific">Acetobacteroides hydrogenigenes</name>
    <dbReference type="NCBI Taxonomy" id="979970"/>
    <lineage>
        <taxon>Bacteria</taxon>
        <taxon>Pseudomonadati</taxon>
        <taxon>Bacteroidota</taxon>
        <taxon>Bacteroidia</taxon>
        <taxon>Bacteroidales</taxon>
        <taxon>Rikenellaceae</taxon>
        <taxon>Acetobacteroides</taxon>
    </lineage>
</organism>
<evidence type="ECO:0000313" key="1">
    <source>
        <dbReference type="EMBL" id="TCN63707.1"/>
    </source>
</evidence>
<reference evidence="1 2" key="1">
    <citation type="submission" date="2019-03" db="EMBL/GenBank/DDBJ databases">
        <title>Genomic Encyclopedia of Archaeal and Bacterial Type Strains, Phase II (KMG-II): from individual species to whole genera.</title>
        <authorList>
            <person name="Goeker M."/>
        </authorList>
    </citation>
    <scope>NUCLEOTIDE SEQUENCE [LARGE SCALE GENOMIC DNA]</scope>
    <source>
        <strain evidence="1 2">RL-C</strain>
    </source>
</reference>
<dbReference type="AlphaFoldDB" id="A0A4R2E7S7"/>
<sequence length="91" mass="10328">MKKLRVEFTTNVKISRLIEVTDEAAAELNRLSEETIINGKKYIDMLVKEDKSEDINTAKGYEIISSAPFTDNILKGNDGVFNEVFFLEVEP</sequence>
<accession>A0A4R2E7S7</accession>
<proteinExistence type="predicted"/>
<name>A0A4R2E7S7_9BACT</name>
<dbReference type="EMBL" id="SLWB01000015">
    <property type="protein sequence ID" value="TCN63707.1"/>
    <property type="molecule type" value="Genomic_DNA"/>
</dbReference>
<dbReference type="Proteomes" id="UP000294830">
    <property type="component" value="Unassembled WGS sequence"/>
</dbReference>
<dbReference type="RefSeq" id="WP_131840145.1">
    <property type="nucleotide sequence ID" value="NZ_SLWB01000015.1"/>
</dbReference>
<protein>
    <submittedName>
        <fullName evidence="1">Uncharacterized protein</fullName>
    </submittedName>
</protein>
<gene>
    <name evidence="1" type="ORF">CLV25_11557</name>
</gene>
<comment type="caution">
    <text evidence="1">The sequence shown here is derived from an EMBL/GenBank/DDBJ whole genome shotgun (WGS) entry which is preliminary data.</text>
</comment>